<proteinExistence type="predicted"/>
<dbReference type="Gene3D" id="3.20.20.80">
    <property type="entry name" value="Glycosidases"/>
    <property type="match status" value="1"/>
</dbReference>
<evidence type="ECO:0008006" key="4">
    <source>
        <dbReference type="Google" id="ProtNLM"/>
    </source>
</evidence>
<sequence length="485" mass="53360">MLFAMPSLRDALLLSSVLAISVHARPQDTFFGQLVTAVDKILGPIVQVVDPSALVNGSLPNVVVLVNNVTNTTTATGNLVFAHHIVGNTFNYTVETWKNDIVLAASKGIDAFALNIGGDSWMPGQVANAYSAAKNLNTTFKLFFSFDMSSIPCASANDASTVRNYITTYASHPNQLLYNNSVFASTFAGESCKFGASSVNQGWINTLKTNLTNVYFVPSFFVDPATFKTLTVMDGAFNWNGAWPAGNNDINLSSDQTYLSNLGNRTYMAGVSPWFFTHYSPQTFNKNFIYRADDWLFAQRWELLIQNRTQFPFAEVMTWNDYGESHYVGPVEGVQPMSQAWVNGFDHQGWLDLMKYYISAYKSGTYSDITKDRIFTWARLYPVNATAPDSIGKPTNYQWTEDYLWTVVLLTAPANVTQACGASTSTSSVPAGLSKLKLALKEDCSVNVTITRNSTTALTFSPAGFKFDTKPPSYNFNAFVAASPP</sequence>
<evidence type="ECO:0000313" key="3">
    <source>
        <dbReference type="Proteomes" id="UP001497453"/>
    </source>
</evidence>
<reference evidence="3" key="1">
    <citation type="submission" date="2024-04" db="EMBL/GenBank/DDBJ databases">
        <authorList>
            <person name="Shaw F."/>
            <person name="Minotto A."/>
        </authorList>
    </citation>
    <scope>NUCLEOTIDE SEQUENCE [LARGE SCALE GENOMIC DNA]</scope>
</reference>
<dbReference type="EMBL" id="OZ037949">
    <property type="protein sequence ID" value="CAL1710773.1"/>
    <property type="molecule type" value="Genomic_DNA"/>
</dbReference>
<feature type="chain" id="PRO_5047435778" description="Glycoside hydrolase family 71 protein" evidence="1">
    <location>
        <begin position="25"/>
        <end position="485"/>
    </location>
</feature>
<evidence type="ECO:0000313" key="2">
    <source>
        <dbReference type="EMBL" id="CAL1710773.1"/>
    </source>
</evidence>
<name>A0ABP1DUR1_9APHY</name>
<evidence type="ECO:0000256" key="1">
    <source>
        <dbReference type="SAM" id="SignalP"/>
    </source>
</evidence>
<dbReference type="CDD" id="cd11577">
    <property type="entry name" value="GH71"/>
    <property type="match status" value="1"/>
</dbReference>
<protein>
    <recommendedName>
        <fullName evidence="4">Glycoside hydrolase family 71 protein</fullName>
    </recommendedName>
</protein>
<dbReference type="Proteomes" id="UP001497453">
    <property type="component" value="Chromosome 6"/>
</dbReference>
<feature type="signal peptide" evidence="1">
    <location>
        <begin position="1"/>
        <end position="24"/>
    </location>
</feature>
<organism evidence="2 3">
    <name type="scientific">Somion occarium</name>
    <dbReference type="NCBI Taxonomy" id="3059160"/>
    <lineage>
        <taxon>Eukaryota</taxon>
        <taxon>Fungi</taxon>
        <taxon>Dikarya</taxon>
        <taxon>Basidiomycota</taxon>
        <taxon>Agaricomycotina</taxon>
        <taxon>Agaricomycetes</taxon>
        <taxon>Polyporales</taxon>
        <taxon>Cerrenaceae</taxon>
        <taxon>Somion</taxon>
    </lineage>
</organism>
<keyword evidence="1" id="KW-0732">Signal</keyword>
<gene>
    <name evidence="2" type="ORF">GFSPODELE1_LOCUS7994</name>
</gene>
<dbReference type="Pfam" id="PF03659">
    <property type="entry name" value="Glyco_hydro_71"/>
    <property type="match status" value="1"/>
</dbReference>
<dbReference type="InterPro" id="IPR005197">
    <property type="entry name" value="Glyco_hydro_71"/>
</dbReference>
<keyword evidence="3" id="KW-1185">Reference proteome</keyword>
<accession>A0ABP1DUR1</accession>